<feature type="domain" description="Transposase IS66 C-terminal" evidence="2">
    <location>
        <begin position="29"/>
        <end position="68"/>
    </location>
</feature>
<dbReference type="AlphaFoldDB" id="A0A2T4JZL0"/>
<protein>
    <recommendedName>
        <fullName evidence="2">Transposase IS66 C-terminal domain-containing protein</fullName>
    </recommendedName>
</protein>
<evidence type="ECO:0000313" key="3">
    <source>
        <dbReference type="EMBL" id="PTE23352.1"/>
    </source>
</evidence>
<evidence type="ECO:0000259" key="2">
    <source>
        <dbReference type="Pfam" id="PF13817"/>
    </source>
</evidence>
<dbReference type="OrthoDB" id="9800877at2"/>
<reference evidence="3 4" key="1">
    <citation type="submission" date="2018-03" db="EMBL/GenBank/DDBJ databases">
        <title>Cereibacter changlensis.</title>
        <authorList>
            <person name="Meyer T.E."/>
            <person name="Miller S."/>
            <person name="Lodha T."/>
            <person name="Gandham S."/>
            <person name="Chintalapati S."/>
            <person name="Chintalapati V.R."/>
        </authorList>
    </citation>
    <scope>NUCLEOTIDE SEQUENCE [LARGE SCALE GENOMIC DNA]</scope>
    <source>
        <strain evidence="3 4">JA139</strain>
    </source>
</reference>
<keyword evidence="4" id="KW-1185">Reference proteome</keyword>
<proteinExistence type="predicted"/>
<dbReference type="Pfam" id="PF13817">
    <property type="entry name" value="DDE_Tnp_IS66_C"/>
    <property type="match status" value="1"/>
</dbReference>
<organism evidence="3 4">
    <name type="scientific">Cereibacter changlensis JA139</name>
    <dbReference type="NCBI Taxonomy" id="1188249"/>
    <lineage>
        <taxon>Bacteria</taxon>
        <taxon>Pseudomonadati</taxon>
        <taxon>Pseudomonadota</taxon>
        <taxon>Alphaproteobacteria</taxon>
        <taxon>Rhodobacterales</taxon>
        <taxon>Paracoccaceae</taxon>
        <taxon>Cereibacter</taxon>
    </lineage>
</organism>
<dbReference type="InterPro" id="IPR039552">
    <property type="entry name" value="IS66_C"/>
</dbReference>
<evidence type="ECO:0000256" key="1">
    <source>
        <dbReference type="SAM" id="MobiDB-lite"/>
    </source>
</evidence>
<gene>
    <name evidence="3" type="ORF">C5F48_02505</name>
</gene>
<feature type="region of interest" description="Disordered" evidence="1">
    <location>
        <begin position="79"/>
        <end position="135"/>
    </location>
</feature>
<dbReference type="EMBL" id="PZKG01000006">
    <property type="protein sequence ID" value="PTE23352.1"/>
    <property type="molecule type" value="Genomic_DNA"/>
</dbReference>
<name>A0A2T4JZL0_9RHOB</name>
<sequence length="135" mass="14727">MYHVVCLTRKNALFAGSKRGGESWAILGSLVNTAKLNGIDRELWLADVLERTVSGATPINRLDTLPPWTWKAAREALRPTPLLPQPVSPSSTRHGAIQRRGHALAEPKKRGRGAGHKSERLIPSCTYPLTGGDKT</sequence>
<evidence type="ECO:0000313" key="4">
    <source>
        <dbReference type="Proteomes" id="UP000241010"/>
    </source>
</evidence>
<dbReference type="Proteomes" id="UP000241010">
    <property type="component" value="Unassembled WGS sequence"/>
</dbReference>
<accession>A0A2T4JZL0</accession>
<comment type="caution">
    <text evidence="3">The sequence shown here is derived from an EMBL/GenBank/DDBJ whole genome shotgun (WGS) entry which is preliminary data.</text>
</comment>